<dbReference type="HOGENOM" id="CLU_1779379_0_0_1"/>
<gene>
    <name evidence="2" type="primary">Dmoj\GI14217</name>
    <name evidence="2" type="ORF">Dmoj_GI14217</name>
</gene>
<dbReference type="AlphaFoldDB" id="B4L9V7"/>
<feature type="compositionally biased region" description="Polar residues" evidence="1">
    <location>
        <begin position="108"/>
        <end position="117"/>
    </location>
</feature>
<evidence type="ECO:0000256" key="1">
    <source>
        <dbReference type="SAM" id="MobiDB-lite"/>
    </source>
</evidence>
<evidence type="ECO:0000313" key="2">
    <source>
        <dbReference type="EMBL" id="EDW17042.2"/>
    </source>
</evidence>
<dbReference type="InParanoid" id="B4L9V7"/>
<organism evidence="2 3">
    <name type="scientific">Drosophila mojavensis</name>
    <name type="common">Fruit fly</name>
    <dbReference type="NCBI Taxonomy" id="7230"/>
    <lineage>
        <taxon>Eukaryota</taxon>
        <taxon>Metazoa</taxon>
        <taxon>Ecdysozoa</taxon>
        <taxon>Arthropoda</taxon>
        <taxon>Hexapoda</taxon>
        <taxon>Insecta</taxon>
        <taxon>Pterygota</taxon>
        <taxon>Neoptera</taxon>
        <taxon>Endopterygota</taxon>
        <taxon>Diptera</taxon>
        <taxon>Brachycera</taxon>
        <taxon>Muscomorpha</taxon>
        <taxon>Ephydroidea</taxon>
        <taxon>Drosophilidae</taxon>
        <taxon>Drosophila</taxon>
    </lineage>
</organism>
<name>B4L9V7_DROMO</name>
<feature type="compositionally biased region" description="Basic residues" evidence="1">
    <location>
        <begin position="50"/>
        <end position="72"/>
    </location>
</feature>
<protein>
    <submittedName>
        <fullName evidence="2">Uncharacterized protein</fullName>
    </submittedName>
</protein>
<feature type="region of interest" description="Disordered" evidence="1">
    <location>
        <begin position="1"/>
        <end position="117"/>
    </location>
</feature>
<reference evidence="2 3" key="1">
    <citation type="journal article" date="2007" name="Nature">
        <title>Evolution of genes and genomes on the Drosophila phylogeny.</title>
        <authorList>
            <consortium name="Drosophila 12 Genomes Consortium"/>
            <person name="Clark A.G."/>
            <person name="Eisen M.B."/>
            <person name="Smith D.R."/>
            <person name="Bergman C.M."/>
            <person name="Oliver B."/>
            <person name="Markow T.A."/>
            <person name="Kaufman T.C."/>
            <person name="Kellis M."/>
            <person name="Gelbart W."/>
            <person name="Iyer V.N."/>
            <person name="Pollard D.A."/>
            <person name="Sackton T.B."/>
            <person name="Larracuente A.M."/>
            <person name="Singh N.D."/>
            <person name="Abad J.P."/>
            <person name="Abt D.N."/>
            <person name="Adryan B."/>
            <person name="Aguade M."/>
            <person name="Akashi H."/>
            <person name="Anderson W.W."/>
            <person name="Aquadro C.F."/>
            <person name="Ardell D.H."/>
            <person name="Arguello R."/>
            <person name="Artieri C.G."/>
            <person name="Barbash D.A."/>
            <person name="Barker D."/>
            <person name="Barsanti P."/>
            <person name="Batterham P."/>
            <person name="Batzoglou S."/>
            <person name="Begun D."/>
            <person name="Bhutkar A."/>
            <person name="Blanco E."/>
            <person name="Bosak S.A."/>
            <person name="Bradley R.K."/>
            <person name="Brand A.D."/>
            <person name="Brent M.R."/>
            <person name="Brooks A.N."/>
            <person name="Brown R.H."/>
            <person name="Butlin R.K."/>
            <person name="Caggese C."/>
            <person name="Calvi B.R."/>
            <person name="Bernardo de Carvalho A."/>
            <person name="Caspi A."/>
            <person name="Castrezana S."/>
            <person name="Celniker S.E."/>
            <person name="Chang J.L."/>
            <person name="Chapple C."/>
            <person name="Chatterji S."/>
            <person name="Chinwalla A."/>
            <person name="Civetta A."/>
            <person name="Clifton S.W."/>
            <person name="Comeron J.M."/>
            <person name="Costello J.C."/>
            <person name="Coyne J.A."/>
            <person name="Daub J."/>
            <person name="David R.G."/>
            <person name="Delcher A.L."/>
            <person name="Delehaunty K."/>
            <person name="Do C.B."/>
            <person name="Ebling H."/>
            <person name="Edwards K."/>
            <person name="Eickbush T."/>
            <person name="Evans J.D."/>
            <person name="Filipski A."/>
            <person name="Findeiss S."/>
            <person name="Freyhult E."/>
            <person name="Fulton L."/>
            <person name="Fulton R."/>
            <person name="Garcia A.C."/>
            <person name="Gardiner A."/>
            <person name="Garfield D.A."/>
            <person name="Garvin B.E."/>
            <person name="Gibson G."/>
            <person name="Gilbert D."/>
            <person name="Gnerre S."/>
            <person name="Godfrey J."/>
            <person name="Good R."/>
            <person name="Gotea V."/>
            <person name="Gravely B."/>
            <person name="Greenberg A.J."/>
            <person name="Griffiths-Jones S."/>
            <person name="Gross S."/>
            <person name="Guigo R."/>
            <person name="Gustafson E.A."/>
            <person name="Haerty W."/>
            <person name="Hahn M.W."/>
            <person name="Halligan D.L."/>
            <person name="Halpern A.L."/>
            <person name="Halter G.M."/>
            <person name="Han M.V."/>
            <person name="Heger A."/>
            <person name="Hillier L."/>
            <person name="Hinrichs A.S."/>
            <person name="Holmes I."/>
            <person name="Hoskins R.A."/>
            <person name="Hubisz M.J."/>
            <person name="Hultmark D."/>
            <person name="Huntley M.A."/>
            <person name="Jaffe D.B."/>
            <person name="Jagadeeshan S."/>
            <person name="Jeck W.R."/>
            <person name="Johnson J."/>
            <person name="Jones C.D."/>
            <person name="Jordan W.C."/>
            <person name="Karpen G.H."/>
            <person name="Kataoka E."/>
            <person name="Keightley P.D."/>
            <person name="Kheradpour P."/>
            <person name="Kirkness E.F."/>
            <person name="Koerich L.B."/>
            <person name="Kristiansen K."/>
            <person name="Kudrna D."/>
            <person name="Kulathinal R.J."/>
            <person name="Kumar S."/>
            <person name="Kwok R."/>
            <person name="Lander E."/>
            <person name="Langley C.H."/>
            <person name="Lapoint R."/>
            <person name="Lazzaro B.P."/>
            <person name="Lee S.J."/>
            <person name="Levesque L."/>
            <person name="Li R."/>
            <person name="Lin C.F."/>
            <person name="Lin M.F."/>
            <person name="Lindblad-Toh K."/>
            <person name="Llopart A."/>
            <person name="Long M."/>
            <person name="Low L."/>
            <person name="Lozovsky E."/>
            <person name="Lu J."/>
            <person name="Luo M."/>
            <person name="Machado C.A."/>
            <person name="Makalowski W."/>
            <person name="Marzo M."/>
            <person name="Matsuda M."/>
            <person name="Matzkin L."/>
            <person name="McAllister B."/>
            <person name="McBride C.S."/>
            <person name="McKernan B."/>
            <person name="McKernan K."/>
            <person name="Mendez-Lago M."/>
            <person name="Minx P."/>
            <person name="Mollenhauer M.U."/>
            <person name="Montooth K."/>
            <person name="Mount S.M."/>
            <person name="Mu X."/>
            <person name="Myers E."/>
            <person name="Negre B."/>
            <person name="Newfeld S."/>
            <person name="Nielsen R."/>
            <person name="Noor M.A."/>
            <person name="O'Grady P."/>
            <person name="Pachter L."/>
            <person name="Papaceit M."/>
            <person name="Parisi M.J."/>
            <person name="Parisi M."/>
            <person name="Parts L."/>
            <person name="Pedersen J.S."/>
            <person name="Pesole G."/>
            <person name="Phillippy A.M."/>
            <person name="Ponting C.P."/>
            <person name="Pop M."/>
            <person name="Porcelli D."/>
            <person name="Powell J.R."/>
            <person name="Prohaska S."/>
            <person name="Pruitt K."/>
            <person name="Puig M."/>
            <person name="Quesneville H."/>
            <person name="Ram K.R."/>
            <person name="Rand D."/>
            <person name="Rasmussen M.D."/>
            <person name="Reed L.K."/>
            <person name="Reenan R."/>
            <person name="Reily A."/>
            <person name="Remington K.A."/>
            <person name="Rieger T.T."/>
            <person name="Ritchie M.G."/>
            <person name="Robin C."/>
            <person name="Rogers Y.H."/>
            <person name="Rohde C."/>
            <person name="Rozas J."/>
            <person name="Rubenfield M.J."/>
            <person name="Ruiz A."/>
            <person name="Russo S."/>
            <person name="Salzberg S.L."/>
            <person name="Sanchez-Gracia A."/>
            <person name="Saranga D.J."/>
            <person name="Sato H."/>
            <person name="Schaeffer S.W."/>
            <person name="Schatz M.C."/>
            <person name="Schlenke T."/>
            <person name="Schwartz R."/>
            <person name="Segarra C."/>
            <person name="Singh R.S."/>
            <person name="Sirot L."/>
            <person name="Sirota M."/>
            <person name="Sisneros N.B."/>
            <person name="Smith C.D."/>
            <person name="Smith T.F."/>
            <person name="Spieth J."/>
            <person name="Stage D.E."/>
            <person name="Stark A."/>
            <person name="Stephan W."/>
            <person name="Strausberg R.L."/>
            <person name="Strempel S."/>
            <person name="Sturgill D."/>
            <person name="Sutton G."/>
            <person name="Sutton G.G."/>
            <person name="Tao W."/>
            <person name="Teichmann S."/>
            <person name="Tobari Y.N."/>
            <person name="Tomimura Y."/>
            <person name="Tsolas J.M."/>
            <person name="Valente V.L."/>
            <person name="Venter E."/>
            <person name="Venter J.C."/>
            <person name="Vicario S."/>
            <person name="Vieira F.G."/>
            <person name="Vilella A.J."/>
            <person name="Villasante A."/>
            <person name="Walenz B."/>
            <person name="Wang J."/>
            <person name="Wasserman M."/>
            <person name="Watts T."/>
            <person name="Wilson D."/>
            <person name="Wilson R.K."/>
            <person name="Wing R.A."/>
            <person name="Wolfner M.F."/>
            <person name="Wong A."/>
            <person name="Wong G.K."/>
            <person name="Wu C.I."/>
            <person name="Wu G."/>
            <person name="Yamamoto D."/>
            <person name="Yang H.P."/>
            <person name="Yang S.P."/>
            <person name="Yorke J.A."/>
            <person name="Yoshida K."/>
            <person name="Zdobnov E."/>
            <person name="Zhang P."/>
            <person name="Zhang Y."/>
            <person name="Zimin A.V."/>
            <person name="Baldwin J."/>
            <person name="Abdouelleil A."/>
            <person name="Abdulkadir J."/>
            <person name="Abebe A."/>
            <person name="Abera B."/>
            <person name="Abreu J."/>
            <person name="Acer S.C."/>
            <person name="Aftuck L."/>
            <person name="Alexander A."/>
            <person name="An P."/>
            <person name="Anderson E."/>
            <person name="Anderson S."/>
            <person name="Arachi H."/>
            <person name="Azer M."/>
            <person name="Bachantsang P."/>
            <person name="Barry A."/>
            <person name="Bayul T."/>
            <person name="Berlin A."/>
            <person name="Bessette D."/>
            <person name="Bloom T."/>
            <person name="Blye J."/>
            <person name="Boguslavskiy L."/>
            <person name="Bonnet C."/>
            <person name="Boukhgalter B."/>
            <person name="Bourzgui I."/>
            <person name="Brown A."/>
            <person name="Cahill P."/>
            <person name="Channer S."/>
            <person name="Cheshatsang Y."/>
            <person name="Chuda L."/>
            <person name="Citroen M."/>
            <person name="Collymore A."/>
            <person name="Cooke P."/>
            <person name="Costello M."/>
            <person name="D'Aco K."/>
            <person name="Daza R."/>
            <person name="De Haan G."/>
            <person name="DeGray S."/>
            <person name="DeMaso C."/>
            <person name="Dhargay N."/>
            <person name="Dooley K."/>
            <person name="Dooley E."/>
            <person name="Doricent M."/>
            <person name="Dorje P."/>
            <person name="Dorjee K."/>
            <person name="Dupes A."/>
            <person name="Elong R."/>
            <person name="Falk J."/>
            <person name="Farina A."/>
            <person name="Faro S."/>
            <person name="Ferguson D."/>
            <person name="Fisher S."/>
            <person name="Foley C.D."/>
            <person name="Franke A."/>
            <person name="Friedrich D."/>
            <person name="Gadbois L."/>
            <person name="Gearin G."/>
            <person name="Gearin C.R."/>
            <person name="Giannoukos G."/>
            <person name="Goode T."/>
            <person name="Graham J."/>
            <person name="Grandbois E."/>
            <person name="Grewal S."/>
            <person name="Gyaltsen K."/>
            <person name="Hafez N."/>
            <person name="Hagos B."/>
            <person name="Hall J."/>
            <person name="Henson C."/>
            <person name="Hollinger A."/>
            <person name="Honan T."/>
            <person name="Huard M.D."/>
            <person name="Hughes L."/>
            <person name="Hurhula B."/>
            <person name="Husby M.E."/>
            <person name="Kamat A."/>
            <person name="Kanga B."/>
            <person name="Kashin S."/>
            <person name="Khazanovich D."/>
            <person name="Kisner P."/>
            <person name="Lance K."/>
            <person name="Lara M."/>
            <person name="Lee W."/>
            <person name="Lennon N."/>
            <person name="Letendre F."/>
            <person name="LeVine R."/>
            <person name="Lipovsky A."/>
            <person name="Liu X."/>
            <person name="Liu J."/>
            <person name="Liu S."/>
            <person name="Lokyitsang T."/>
            <person name="Lokyitsang Y."/>
            <person name="Lubonja R."/>
            <person name="Lui A."/>
            <person name="MacDonald P."/>
            <person name="Magnisalis V."/>
            <person name="Maru K."/>
            <person name="Matthews C."/>
            <person name="McCusker W."/>
            <person name="McDonough S."/>
            <person name="Mehta T."/>
            <person name="Meldrim J."/>
            <person name="Meneus L."/>
            <person name="Mihai O."/>
            <person name="Mihalev A."/>
            <person name="Mihova T."/>
            <person name="Mittelman R."/>
            <person name="Mlenga V."/>
            <person name="Montmayeur A."/>
            <person name="Mulrain L."/>
            <person name="Navidi A."/>
            <person name="Naylor J."/>
            <person name="Negash T."/>
            <person name="Nguyen T."/>
            <person name="Nguyen N."/>
            <person name="Nicol R."/>
            <person name="Norbu C."/>
            <person name="Norbu N."/>
            <person name="Novod N."/>
            <person name="O'Neill B."/>
            <person name="Osman S."/>
            <person name="Markiewicz E."/>
            <person name="Oyono O.L."/>
            <person name="Patti C."/>
            <person name="Phunkhang P."/>
            <person name="Pierre F."/>
            <person name="Priest M."/>
            <person name="Raghuraman S."/>
            <person name="Rege F."/>
            <person name="Reyes R."/>
            <person name="Rise C."/>
            <person name="Rogov P."/>
            <person name="Ross K."/>
            <person name="Ryan E."/>
            <person name="Settipalli S."/>
            <person name="Shea T."/>
            <person name="Sherpa N."/>
            <person name="Shi L."/>
            <person name="Shih D."/>
            <person name="Sparrow T."/>
            <person name="Spaulding J."/>
            <person name="Stalker J."/>
            <person name="Stange-Thomann N."/>
            <person name="Stavropoulos S."/>
            <person name="Stone C."/>
            <person name="Strader C."/>
            <person name="Tesfaye S."/>
            <person name="Thomson T."/>
            <person name="Thoulutsang Y."/>
            <person name="Thoulutsang D."/>
            <person name="Topham K."/>
            <person name="Topping I."/>
            <person name="Tsamla T."/>
            <person name="Vassiliev H."/>
            <person name="Vo A."/>
            <person name="Wangchuk T."/>
            <person name="Wangdi T."/>
            <person name="Weiand M."/>
            <person name="Wilkinson J."/>
            <person name="Wilson A."/>
            <person name="Yadav S."/>
            <person name="Young G."/>
            <person name="Yu Q."/>
            <person name="Zembek L."/>
            <person name="Zhong D."/>
            <person name="Zimmer A."/>
            <person name="Zwirko Z."/>
            <person name="Jaffe D.B."/>
            <person name="Alvarez P."/>
            <person name="Brockman W."/>
            <person name="Butler J."/>
            <person name="Chin C."/>
            <person name="Gnerre S."/>
            <person name="Grabherr M."/>
            <person name="Kleber M."/>
            <person name="Mauceli E."/>
            <person name="MacCallum I."/>
        </authorList>
    </citation>
    <scope>NUCLEOTIDE SEQUENCE [LARGE SCALE GENOMIC DNA]</scope>
    <source>
        <strain evidence="3">Tucson 15081-1352.22</strain>
    </source>
</reference>
<dbReference type="Proteomes" id="UP000009192">
    <property type="component" value="Unassembled WGS sequence"/>
</dbReference>
<sequence>MIQLPQSRGTAPYMEDSPSPPPPTAISRLEVHATSQREGEDERDGQVPRHGQRKESSRRRRSRVKTNPRRGGRMASGNAVPPSYPTLQRPQRGTKLNVEPAVVDPAGNEQNTGVAQF</sequence>
<feature type="compositionally biased region" description="Basic and acidic residues" evidence="1">
    <location>
        <begin position="29"/>
        <end position="47"/>
    </location>
</feature>
<accession>B4L9V7</accession>
<dbReference type="KEGG" id="dmo:Dmoj_GI14217"/>
<proteinExistence type="predicted"/>
<keyword evidence="3" id="KW-1185">Reference proteome</keyword>
<dbReference type="EMBL" id="CH933817">
    <property type="protein sequence ID" value="EDW17042.2"/>
    <property type="molecule type" value="Genomic_DNA"/>
</dbReference>
<evidence type="ECO:0000313" key="3">
    <source>
        <dbReference type="Proteomes" id="UP000009192"/>
    </source>
</evidence>